<feature type="chain" id="PRO_5034555898" evidence="1">
    <location>
        <begin position="22"/>
        <end position="170"/>
    </location>
</feature>
<evidence type="ECO:0000256" key="1">
    <source>
        <dbReference type="SAM" id="SignalP"/>
    </source>
</evidence>
<keyword evidence="1" id="KW-0732">Signal</keyword>
<sequence>MKFSQCLCALLVMGMMNVGGGEEANKSTYVWQCENCTAPLIPHNGGIICITVNKTRYCKPMCNKHYDFAFLRRSRPFEKCGPANDYEWTTQYIGGNRLAECIESHHTSFISGLKVDYFRDTCEKERHKSEMHINKLWRTVKKAVMKTPIEDENCVKNHCFNPYYHCGKEF</sequence>
<evidence type="ECO:0000313" key="3">
    <source>
        <dbReference type="Proteomes" id="UP000694388"/>
    </source>
</evidence>
<keyword evidence="3" id="KW-1185">Reference proteome</keyword>
<evidence type="ECO:0000313" key="2">
    <source>
        <dbReference type="Ensembl" id="ENSEBUP00000024678.1"/>
    </source>
</evidence>
<feature type="signal peptide" evidence="1">
    <location>
        <begin position="1"/>
        <end position="21"/>
    </location>
</feature>
<dbReference type="AlphaFoldDB" id="A0A8C4X0Y8"/>
<reference evidence="2" key="1">
    <citation type="submission" date="2025-08" db="UniProtKB">
        <authorList>
            <consortium name="Ensembl"/>
        </authorList>
    </citation>
    <scope>IDENTIFICATION</scope>
</reference>
<organism evidence="2 3">
    <name type="scientific">Eptatretus burgeri</name>
    <name type="common">Inshore hagfish</name>
    <dbReference type="NCBI Taxonomy" id="7764"/>
    <lineage>
        <taxon>Eukaryota</taxon>
        <taxon>Metazoa</taxon>
        <taxon>Chordata</taxon>
        <taxon>Craniata</taxon>
        <taxon>Vertebrata</taxon>
        <taxon>Cyclostomata</taxon>
        <taxon>Myxini</taxon>
        <taxon>Myxiniformes</taxon>
        <taxon>Myxinidae</taxon>
        <taxon>Eptatretinae</taxon>
        <taxon>Eptatretus</taxon>
    </lineage>
</organism>
<accession>A0A8C4X0Y8</accession>
<protein>
    <submittedName>
        <fullName evidence="2">Uncharacterized protein</fullName>
    </submittedName>
</protein>
<dbReference type="GeneTree" id="ENSGT00940000171075"/>
<proteinExistence type="predicted"/>
<name>A0A8C4X0Y8_EPTBU</name>
<dbReference type="Ensembl" id="ENSEBUT00000025254.1">
    <property type="protein sequence ID" value="ENSEBUP00000024678.1"/>
    <property type="gene ID" value="ENSEBUG00000015232.1"/>
</dbReference>
<reference evidence="2" key="2">
    <citation type="submission" date="2025-09" db="UniProtKB">
        <authorList>
            <consortium name="Ensembl"/>
        </authorList>
    </citation>
    <scope>IDENTIFICATION</scope>
</reference>
<dbReference type="Proteomes" id="UP000694388">
    <property type="component" value="Unplaced"/>
</dbReference>